<feature type="region of interest" description="Disordered" evidence="1">
    <location>
        <begin position="346"/>
        <end position="387"/>
    </location>
</feature>
<feature type="compositionally biased region" description="Gly residues" evidence="1">
    <location>
        <begin position="43"/>
        <end position="58"/>
    </location>
</feature>
<feature type="region of interest" description="Disordered" evidence="1">
    <location>
        <begin position="488"/>
        <end position="516"/>
    </location>
</feature>
<feature type="region of interest" description="Disordered" evidence="1">
    <location>
        <begin position="306"/>
        <end position="326"/>
    </location>
</feature>
<dbReference type="EMBL" id="RQTK01000624">
    <property type="protein sequence ID" value="RUS76923.1"/>
    <property type="molecule type" value="Genomic_DNA"/>
</dbReference>
<feature type="region of interest" description="Disordered" evidence="1">
    <location>
        <begin position="17"/>
        <end position="127"/>
    </location>
</feature>
<keyword evidence="3" id="KW-1185">Reference proteome</keyword>
<evidence type="ECO:0000313" key="2">
    <source>
        <dbReference type="EMBL" id="RUS76923.1"/>
    </source>
</evidence>
<feature type="compositionally biased region" description="Low complexity" evidence="1">
    <location>
        <begin position="68"/>
        <end position="83"/>
    </location>
</feature>
<feature type="compositionally biased region" description="Low complexity" evidence="1">
    <location>
        <begin position="306"/>
        <end position="323"/>
    </location>
</feature>
<dbReference type="AlphaFoldDB" id="A0A433T5T0"/>
<feature type="compositionally biased region" description="Basic and acidic residues" evidence="1">
    <location>
        <begin position="92"/>
        <end position="101"/>
    </location>
</feature>
<comment type="caution">
    <text evidence="2">The sequence shown here is derived from an EMBL/GenBank/DDBJ whole genome shotgun (WGS) entry which is preliminary data.</text>
</comment>
<dbReference type="Proteomes" id="UP000271974">
    <property type="component" value="Unassembled WGS sequence"/>
</dbReference>
<accession>A0A433T5T0</accession>
<sequence>MGVLDLLDTWRRRCRSTQTPFAGSDSEDDDSHSPWKAARGARGARGGGGGASGGGGGASPFLFPPRPGSRSAPGRSPNTSRSNLRPRRPRRPHDSSQDLRSFKKGAAAAAGGGAQSESDDSAYGDTYGENTMLHASSFDTHLDEPSYWAGSDLNNTHTPLSYIESDDESAASYISGDFTPVDPQLLRERGCQTPGHVRTQTLELADPPAPQTASSTQTESPGRAREMQTSTASLHSIGAQTKRSSGSRADLLRSILLEVKDIKRQQGIDTEDESGSIAGSDVTVTKERLEALYRDVATLRAAGATGTAATQTQSEQATQTAGTDPQALARQGKLNDMLEEIRQLKAGRRSVSPSNAHSTMPDFDPRTPSRSLNRTTPARFDSPVNHAPTPAPVPPPAVSVIPNGHAPSADLNASFPGRRRVTQDDLNNISQRLDRLSNYQFQRRQAPPPEPAYPPPVMMAPPLPQPQVMFAPPPATASPRRYRVREFSRSYDDNDAMSDNEGRRRSPSRERRAGVMDRYHLDDALLQATRASRHLKRMSAKMKRSLRDELNRSRY</sequence>
<feature type="region of interest" description="Disordered" evidence="1">
    <location>
        <begin position="532"/>
        <end position="555"/>
    </location>
</feature>
<feature type="compositionally biased region" description="Polar residues" evidence="1">
    <location>
        <begin position="211"/>
        <end position="220"/>
    </location>
</feature>
<organism evidence="2 3">
    <name type="scientific">Elysia chlorotica</name>
    <name type="common">Eastern emerald elysia</name>
    <name type="synonym">Sea slug</name>
    <dbReference type="NCBI Taxonomy" id="188477"/>
    <lineage>
        <taxon>Eukaryota</taxon>
        <taxon>Metazoa</taxon>
        <taxon>Spiralia</taxon>
        <taxon>Lophotrochozoa</taxon>
        <taxon>Mollusca</taxon>
        <taxon>Gastropoda</taxon>
        <taxon>Heterobranchia</taxon>
        <taxon>Euthyneura</taxon>
        <taxon>Panpulmonata</taxon>
        <taxon>Sacoglossa</taxon>
        <taxon>Placobranchoidea</taxon>
        <taxon>Plakobranchidae</taxon>
        <taxon>Elysia</taxon>
    </lineage>
</organism>
<feature type="compositionally biased region" description="Basic residues" evidence="1">
    <location>
        <begin position="532"/>
        <end position="544"/>
    </location>
</feature>
<proteinExistence type="predicted"/>
<gene>
    <name evidence="2" type="ORF">EGW08_015326</name>
</gene>
<dbReference type="OrthoDB" id="6160622at2759"/>
<evidence type="ECO:0000313" key="3">
    <source>
        <dbReference type="Proteomes" id="UP000271974"/>
    </source>
</evidence>
<name>A0A433T5T0_ELYCH</name>
<reference evidence="2 3" key="1">
    <citation type="submission" date="2019-01" db="EMBL/GenBank/DDBJ databases">
        <title>A draft genome assembly of the solar-powered sea slug Elysia chlorotica.</title>
        <authorList>
            <person name="Cai H."/>
            <person name="Li Q."/>
            <person name="Fang X."/>
            <person name="Li J."/>
            <person name="Curtis N.E."/>
            <person name="Altenburger A."/>
            <person name="Shibata T."/>
            <person name="Feng M."/>
            <person name="Maeda T."/>
            <person name="Schwartz J.A."/>
            <person name="Shigenobu S."/>
            <person name="Lundholm N."/>
            <person name="Nishiyama T."/>
            <person name="Yang H."/>
            <person name="Hasebe M."/>
            <person name="Li S."/>
            <person name="Pierce S.K."/>
            <person name="Wang J."/>
        </authorList>
    </citation>
    <scope>NUCLEOTIDE SEQUENCE [LARGE SCALE GENOMIC DNA]</scope>
    <source>
        <strain evidence="2">EC2010</strain>
        <tissue evidence="2">Whole organism of an adult</tissue>
    </source>
</reference>
<feature type="compositionally biased region" description="Basic and acidic residues" evidence="1">
    <location>
        <begin position="500"/>
        <end position="516"/>
    </location>
</feature>
<feature type="compositionally biased region" description="Basic and acidic residues" evidence="1">
    <location>
        <begin position="545"/>
        <end position="555"/>
    </location>
</feature>
<feature type="region of interest" description="Disordered" evidence="1">
    <location>
        <begin position="202"/>
        <end position="230"/>
    </location>
</feature>
<evidence type="ECO:0000256" key="1">
    <source>
        <dbReference type="SAM" id="MobiDB-lite"/>
    </source>
</evidence>
<protein>
    <submittedName>
        <fullName evidence="2">Uncharacterized protein</fullName>
    </submittedName>
</protein>